<evidence type="ECO:0000313" key="2">
    <source>
        <dbReference type="EMBL" id="KAK8896164.1"/>
    </source>
</evidence>
<dbReference type="SMART" id="SM00248">
    <property type="entry name" value="ANK"/>
    <property type="match status" value="3"/>
</dbReference>
<protein>
    <recommendedName>
        <fullName evidence="4">DUF3447 domain-containing protein</fullName>
    </recommendedName>
</protein>
<keyword evidence="1" id="KW-0812">Transmembrane</keyword>
<reference evidence="2 3" key="1">
    <citation type="submission" date="2024-04" db="EMBL/GenBank/DDBJ databases">
        <title>Tritrichomonas musculus Genome.</title>
        <authorList>
            <person name="Alves-Ferreira E."/>
            <person name="Grigg M."/>
            <person name="Lorenzi H."/>
            <person name="Galac M."/>
        </authorList>
    </citation>
    <scope>NUCLEOTIDE SEQUENCE [LARGE SCALE GENOMIC DNA]</scope>
    <source>
        <strain evidence="2 3">EAF2021</strain>
    </source>
</reference>
<dbReference type="InterPro" id="IPR036770">
    <property type="entry name" value="Ankyrin_rpt-contain_sf"/>
</dbReference>
<name>A0ABR2KYK0_9EUKA</name>
<dbReference type="EMBL" id="JAPFFF010000002">
    <property type="protein sequence ID" value="KAK8896164.1"/>
    <property type="molecule type" value="Genomic_DNA"/>
</dbReference>
<evidence type="ECO:0008006" key="4">
    <source>
        <dbReference type="Google" id="ProtNLM"/>
    </source>
</evidence>
<dbReference type="Proteomes" id="UP001470230">
    <property type="component" value="Unassembled WGS sequence"/>
</dbReference>
<accession>A0ABR2KYK0</accession>
<keyword evidence="3" id="KW-1185">Reference proteome</keyword>
<feature type="transmembrane region" description="Helical" evidence="1">
    <location>
        <begin position="361"/>
        <end position="376"/>
    </location>
</feature>
<dbReference type="Gene3D" id="1.25.40.20">
    <property type="entry name" value="Ankyrin repeat-containing domain"/>
    <property type="match status" value="1"/>
</dbReference>
<dbReference type="PANTHER" id="PTHR24159:SF5">
    <property type="entry name" value="ANK_REP_REGION DOMAIN-CONTAINING PROTEIN"/>
    <property type="match status" value="1"/>
</dbReference>
<keyword evidence="1" id="KW-1133">Transmembrane helix</keyword>
<sequence length="461" mass="55027">MDSFEYIELIERKKEVQELLLNFIDSIDDDKVEILKLSEIIENNKIELKEFLYLITNISENHHRYPSLFPKIEQILLIYKESIKQNFSNYEIFQIFKNNKKILLFLIKEKLFEIDQKICNILISYQYKNNKYLHYFFPEIKPFIDSKLVSQIEKEIHEFIQNGFEVFENNRKIGENDLYVCNLIRNDLVEDFIAYTTKSCMNLSSNINRKSIFETNSFLMERTPTLIEYATYFGSIQIFKYLAINNVQLKPSLWEYAVYSNNAEIIHLLEEHKVKCNDYGMCFNDSIKCHHNNIATYIKENYINYYINTNNGIMYYNYAFFPKYENICSFFASSCKYNHQTFVEVFLYSTEIIININNNKILFYVFLIIIFSFFFFKKTALQIAVENENVDLVYLLLTHPDIMINSYINYGIDPLFMAIEMNSVEIVKVLLSHPTTAINKINIFKFLFLNDIYNNLLDLLC</sequence>
<keyword evidence="1" id="KW-0472">Membrane</keyword>
<proteinExistence type="predicted"/>
<organism evidence="2 3">
    <name type="scientific">Tritrichomonas musculus</name>
    <dbReference type="NCBI Taxonomy" id="1915356"/>
    <lineage>
        <taxon>Eukaryota</taxon>
        <taxon>Metamonada</taxon>
        <taxon>Parabasalia</taxon>
        <taxon>Tritrichomonadida</taxon>
        <taxon>Tritrichomonadidae</taxon>
        <taxon>Tritrichomonas</taxon>
    </lineage>
</organism>
<evidence type="ECO:0000256" key="1">
    <source>
        <dbReference type="SAM" id="Phobius"/>
    </source>
</evidence>
<evidence type="ECO:0000313" key="3">
    <source>
        <dbReference type="Proteomes" id="UP001470230"/>
    </source>
</evidence>
<dbReference type="PANTHER" id="PTHR24159">
    <property type="match status" value="1"/>
</dbReference>
<gene>
    <name evidence="2" type="ORF">M9Y10_014058</name>
</gene>
<dbReference type="InterPro" id="IPR002110">
    <property type="entry name" value="Ankyrin_rpt"/>
</dbReference>
<comment type="caution">
    <text evidence="2">The sequence shown here is derived from an EMBL/GenBank/DDBJ whole genome shotgun (WGS) entry which is preliminary data.</text>
</comment>
<dbReference type="SUPFAM" id="SSF48403">
    <property type="entry name" value="Ankyrin repeat"/>
    <property type="match status" value="1"/>
</dbReference>
<dbReference type="Pfam" id="PF12796">
    <property type="entry name" value="Ank_2"/>
    <property type="match status" value="1"/>
</dbReference>